<proteinExistence type="predicted"/>
<name>A0A4V2ELC0_9PSEU</name>
<reference evidence="3 4" key="1">
    <citation type="submission" date="2019-02" db="EMBL/GenBank/DDBJ databases">
        <title>Draft genome sequence of Amycolatopsis sp. 8-3EHSu isolated from roots of Suaeda maritima.</title>
        <authorList>
            <person name="Duangmal K."/>
            <person name="Chantavorakit T."/>
        </authorList>
    </citation>
    <scope>NUCLEOTIDE SEQUENCE [LARGE SCALE GENOMIC DNA]</scope>
    <source>
        <strain evidence="3 4">8-3EHSu</strain>
    </source>
</reference>
<dbReference type="Proteomes" id="UP000292003">
    <property type="component" value="Unassembled WGS sequence"/>
</dbReference>
<evidence type="ECO:0000259" key="2">
    <source>
        <dbReference type="Pfam" id="PF11706"/>
    </source>
</evidence>
<dbReference type="PANTHER" id="PTHR35525">
    <property type="entry name" value="BLL6575 PROTEIN"/>
    <property type="match status" value="1"/>
</dbReference>
<feature type="compositionally biased region" description="Basic and acidic residues" evidence="1">
    <location>
        <begin position="1"/>
        <end position="16"/>
    </location>
</feature>
<evidence type="ECO:0000313" key="4">
    <source>
        <dbReference type="Proteomes" id="UP000292003"/>
    </source>
</evidence>
<evidence type="ECO:0000256" key="1">
    <source>
        <dbReference type="SAM" id="MobiDB-lite"/>
    </source>
</evidence>
<organism evidence="3 4">
    <name type="scientific">Amycolatopsis suaedae</name>
    <dbReference type="NCBI Taxonomy" id="2510978"/>
    <lineage>
        <taxon>Bacteria</taxon>
        <taxon>Bacillati</taxon>
        <taxon>Actinomycetota</taxon>
        <taxon>Actinomycetes</taxon>
        <taxon>Pseudonocardiales</taxon>
        <taxon>Pseudonocardiaceae</taxon>
        <taxon>Amycolatopsis</taxon>
    </lineage>
</organism>
<keyword evidence="4" id="KW-1185">Reference proteome</keyword>
<gene>
    <name evidence="3" type="ORF">EWH70_26610</name>
</gene>
<comment type="caution">
    <text evidence="3">The sequence shown here is derived from an EMBL/GenBank/DDBJ whole genome shotgun (WGS) entry which is preliminary data.</text>
</comment>
<dbReference type="SUPFAM" id="SSF160904">
    <property type="entry name" value="Jann2411-like"/>
    <property type="match status" value="1"/>
</dbReference>
<protein>
    <recommendedName>
        <fullName evidence="2">Zinc finger CGNR domain-containing protein</fullName>
    </recommendedName>
</protein>
<sequence length="217" mass="23946">MDLRGCDPGPSRHAECARPGPRARPAGKPVQGLRSAEDDLARINDAARLPLPRVQVNRNLRLPRAGGVDEVLGYVARDAVELLGSSQLDRVKECSNPECTRLFVELSRSGARRWCGMAECGNKYKSASYRQRRKATYLSTSTCRFWMTPARISSKAPTEVFRGGAARRIAAPPRPSLRLRQLGQRGQLGRLRLADQRARDSVALGVGDTGSEQHHYT</sequence>
<feature type="domain" description="Zinc finger CGNR" evidence="2">
    <location>
        <begin position="90"/>
        <end position="133"/>
    </location>
</feature>
<evidence type="ECO:0000313" key="3">
    <source>
        <dbReference type="EMBL" id="RZQ61035.1"/>
    </source>
</evidence>
<dbReference type="EMBL" id="SFCC01000014">
    <property type="protein sequence ID" value="RZQ61035.1"/>
    <property type="molecule type" value="Genomic_DNA"/>
</dbReference>
<dbReference type="Gene3D" id="1.10.3300.10">
    <property type="entry name" value="Jann2411-like domain"/>
    <property type="match status" value="1"/>
</dbReference>
<accession>A0A4V2ELC0</accession>
<dbReference type="OrthoDB" id="123307at2"/>
<dbReference type="InterPro" id="IPR023286">
    <property type="entry name" value="ABATE_dom_sf"/>
</dbReference>
<feature type="region of interest" description="Disordered" evidence="1">
    <location>
        <begin position="1"/>
        <end position="31"/>
    </location>
</feature>
<dbReference type="InterPro" id="IPR010852">
    <property type="entry name" value="ABATE"/>
</dbReference>
<dbReference type="AlphaFoldDB" id="A0A4V2ELC0"/>
<dbReference type="InterPro" id="IPR021005">
    <property type="entry name" value="Znf_CGNR"/>
</dbReference>
<feature type="compositionally biased region" description="Low complexity" evidence="1">
    <location>
        <begin position="17"/>
        <end position="27"/>
    </location>
</feature>
<dbReference type="PANTHER" id="PTHR35525:SF3">
    <property type="entry name" value="BLL6575 PROTEIN"/>
    <property type="match status" value="1"/>
</dbReference>
<dbReference type="Pfam" id="PF11706">
    <property type="entry name" value="zf-CGNR"/>
    <property type="match status" value="1"/>
</dbReference>